<gene>
    <name evidence="2" type="ORF">CFC21_111414</name>
</gene>
<proteinExistence type="predicted"/>
<dbReference type="PANTHER" id="PTHR47723:SF24">
    <property type="entry name" value="RNASE H TYPE-1 DOMAIN-CONTAINING PROTEIN"/>
    <property type="match status" value="1"/>
</dbReference>
<dbReference type="Gramene" id="TraesROB_scaffold_013886_01G000100.1">
    <property type="protein sequence ID" value="TraesROB_scaffold_013886_01G000100.1"/>
    <property type="gene ID" value="TraesROB_scaffold_013886_01G000100"/>
</dbReference>
<organism evidence="2">
    <name type="scientific">Triticum aestivum</name>
    <name type="common">Wheat</name>
    <dbReference type="NCBI Taxonomy" id="4565"/>
    <lineage>
        <taxon>Eukaryota</taxon>
        <taxon>Viridiplantae</taxon>
        <taxon>Streptophyta</taxon>
        <taxon>Embryophyta</taxon>
        <taxon>Tracheophyta</taxon>
        <taxon>Spermatophyta</taxon>
        <taxon>Magnoliopsida</taxon>
        <taxon>Liliopsida</taxon>
        <taxon>Poales</taxon>
        <taxon>Poaceae</taxon>
        <taxon>BOP clade</taxon>
        <taxon>Pooideae</taxon>
        <taxon>Triticodae</taxon>
        <taxon>Triticeae</taxon>
        <taxon>Triticinae</taxon>
        <taxon>Triticum</taxon>
    </lineage>
</organism>
<dbReference type="Pfam" id="PF13456">
    <property type="entry name" value="RVT_3"/>
    <property type="match status" value="1"/>
</dbReference>
<dbReference type="GO" id="GO:0004523">
    <property type="term" value="F:RNA-DNA hybrid ribonuclease activity"/>
    <property type="evidence" value="ECO:0007669"/>
    <property type="project" value="InterPro"/>
</dbReference>
<dbReference type="Gramene" id="TraesCLE_scaffold_023711_01G000100.1">
    <property type="protein sequence ID" value="TraesCLE_scaffold_023711_01G000100.1"/>
    <property type="gene ID" value="TraesCLE_scaffold_023711_01G000100"/>
</dbReference>
<dbReference type="Gramene" id="TraesWEE_scaffold_041164_01G000100.1">
    <property type="protein sequence ID" value="TraesWEE_scaffold_041164_01G000100.1"/>
    <property type="gene ID" value="TraesWEE_scaffold_041164_01G000100"/>
</dbReference>
<dbReference type="AlphaFoldDB" id="A0A9R1MQ25"/>
<dbReference type="Gramene" id="TraesCAD_scaffold_126254_01G000100.1">
    <property type="protein sequence ID" value="TraesCAD_scaffold_126254_01G000100.1"/>
    <property type="gene ID" value="TraesCAD_scaffold_126254_01G000100"/>
</dbReference>
<reference evidence="2" key="2">
    <citation type="submission" date="2020-03" db="EMBL/GenBank/DDBJ databases">
        <title>The second near-complete assembly of the hexaploid bread wheat (Triticum aestivum) genome.</title>
        <authorList>
            <person name="Zimin A.V."/>
            <person name="Puiu D."/>
            <person name="Shumante A."/>
            <person name="Alonge M."/>
            <person name="Salzberg S.L."/>
        </authorList>
    </citation>
    <scope>NUCLEOTIDE SEQUENCE</scope>
    <source>
        <tissue evidence="2">Leaf</tissue>
    </source>
</reference>
<dbReference type="Proteomes" id="UP000815260">
    <property type="component" value="Chromosome 7D"/>
</dbReference>
<dbReference type="InterPro" id="IPR002156">
    <property type="entry name" value="RNaseH_domain"/>
</dbReference>
<comment type="caution">
    <text evidence="2">The sequence shown here is derived from an EMBL/GenBank/DDBJ whole genome shotgun (WGS) entry which is preliminary data.</text>
</comment>
<evidence type="ECO:0000313" key="2">
    <source>
        <dbReference type="EMBL" id="KAF7111397.1"/>
    </source>
</evidence>
<dbReference type="GO" id="GO:0003676">
    <property type="term" value="F:nucleic acid binding"/>
    <property type="evidence" value="ECO:0007669"/>
    <property type="project" value="InterPro"/>
</dbReference>
<accession>A0A9R1MQ25</accession>
<sequence>MQGMALAIQHSNSLLMLQSDSSEALSCLSTDALRRSAYGQLVLKIKHLAGSREFVPQKLSRSQNRVADRLANYSRTERAIAFWFCSVPPCIKDLWPLDCNFMNLQ</sequence>
<reference evidence="2" key="1">
    <citation type="journal article" date="2017" name="Gigascience">
        <title>The first near-complete assembly of the hexaploid bread wheat genome, Triticum aestivum.</title>
        <authorList>
            <person name="Zimin A.V."/>
            <person name="Puiu D."/>
            <person name="Hall R."/>
            <person name="Kingan S."/>
            <person name="Clavijo B.J."/>
            <person name="Salzberg S.L."/>
        </authorList>
    </citation>
    <scope>NUCLEOTIDE SEQUENCE</scope>
    <source>
        <tissue evidence="2">Leaf</tissue>
    </source>
</reference>
<feature type="domain" description="RNase H type-1" evidence="1">
    <location>
        <begin position="2"/>
        <end position="73"/>
    </location>
</feature>
<dbReference type="EMBL" id="CM022231">
    <property type="protein sequence ID" value="KAF7111397.1"/>
    <property type="molecule type" value="Genomic_DNA"/>
</dbReference>
<dbReference type="PANTHER" id="PTHR47723">
    <property type="entry name" value="OS05G0353850 PROTEIN"/>
    <property type="match status" value="1"/>
</dbReference>
<evidence type="ECO:0000259" key="1">
    <source>
        <dbReference type="Pfam" id="PF13456"/>
    </source>
</evidence>
<name>A0A9R1MQ25_WHEAT</name>
<dbReference type="InterPro" id="IPR053151">
    <property type="entry name" value="RNase_H-like"/>
</dbReference>
<protein>
    <recommendedName>
        <fullName evidence="1">RNase H type-1 domain-containing protein</fullName>
    </recommendedName>
</protein>